<keyword evidence="8" id="KW-0464">Manganese</keyword>
<reference evidence="12" key="2">
    <citation type="journal article" date="2017" name="J. Anim. Genet.">
        <title>Multiple reference genome sequences of hot pepper reveal the massive evolution of plant disease resistance genes by retroduplication.</title>
        <authorList>
            <person name="Kim S."/>
            <person name="Park J."/>
            <person name="Yeom S.-I."/>
            <person name="Kim Y.-M."/>
            <person name="Seo E."/>
            <person name="Kim K.-T."/>
            <person name="Kim M.-S."/>
            <person name="Lee J.M."/>
            <person name="Cheong K."/>
            <person name="Shin H.-S."/>
            <person name="Kim S.-B."/>
            <person name="Han K."/>
            <person name="Lee J."/>
            <person name="Park M."/>
            <person name="Lee H.-A."/>
            <person name="Lee H.-Y."/>
            <person name="Lee Y."/>
            <person name="Oh S."/>
            <person name="Lee J.H."/>
            <person name="Choi E."/>
            <person name="Choi E."/>
            <person name="Lee S.E."/>
            <person name="Jeon J."/>
            <person name="Kim H."/>
            <person name="Choi G."/>
            <person name="Song H."/>
            <person name="Lee J."/>
            <person name="Lee S.-C."/>
            <person name="Kwon J.-K."/>
            <person name="Lee H.-Y."/>
            <person name="Koo N."/>
            <person name="Hong Y."/>
            <person name="Kim R.W."/>
            <person name="Kang W.-H."/>
            <person name="Huh J.H."/>
            <person name="Kang B.-C."/>
            <person name="Yang T.-J."/>
            <person name="Lee Y.-H."/>
            <person name="Bennetzen J.L."/>
            <person name="Choi D."/>
        </authorList>
    </citation>
    <scope>NUCLEOTIDE SEQUENCE [LARGE SCALE GENOMIC DNA]</scope>
    <source>
        <strain evidence="12">cv. PBC81</strain>
    </source>
</reference>
<sequence length="537" mass="60897">MTKSTRSNDNSPTEMGELRELMQKLISEIGVLNGAAAKLKNLNQTVMELKEQLEGIRKDTTPTGGAIETSGERLSRETIGGRARKQDPLGYQQGIARYSKLDFPRFSGEDVLDEMPKRDLYVDFLESSTVDINNETEEIEDLFLDVFYRDTESDVDALEDWSLDKAPSIEDKSNKGDFGGFVLDVLLIENENKVFATSLNSEEVNSNEDKLVKTRNKKDMEAGAVGLFMHFQLSPRTLRKPVDMVSANEKEKHNGVSANPWELGAEKLLFLRIDERPILIAWDVIGNKKVMMLRMRMYDHTVYLVNCHIATHLGVIDYQFSSSYFTLENKGDLDGKGCTQFPLLQFSAPSFGKTSSTSFEQNMENRGRQLFMLFQSLGPSFGDEMTRVIWKLIKDKLILPFVELDIKYFDLGFPHRDATDDKVGQNRYALADMATDIVIQGAGKLKLVFVPEGTDQKIEFEVCNFTGAGGVALSMYNTDESIRSFAEASMNMAYQKKWPLCLSTKNTILKKYDGRFKDIFQEVYESNWKLKFEEAGI</sequence>
<dbReference type="GO" id="GO:0006739">
    <property type="term" value="P:NADP+ metabolic process"/>
    <property type="evidence" value="ECO:0007669"/>
    <property type="project" value="TreeGrafter"/>
</dbReference>
<dbReference type="InterPro" id="IPR004790">
    <property type="entry name" value="Isocitrate_DH_NADP"/>
</dbReference>
<evidence type="ECO:0000256" key="2">
    <source>
        <dbReference type="ARBA" id="ARBA00001946"/>
    </source>
</evidence>
<dbReference type="OrthoDB" id="248923at2759"/>
<dbReference type="PANTHER" id="PTHR11822">
    <property type="entry name" value="NADP-SPECIFIC ISOCITRATE DEHYDROGENASE"/>
    <property type="match status" value="1"/>
</dbReference>
<dbReference type="Proteomes" id="UP000224567">
    <property type="component" value="Unassembled WGS sequence"/>
</dbReference>
<feature type="domain" description="Isopropylmalate dehydrogenase-like" evidence="10">
    <location>
        <begin position="382"/>
        <end position="537"/>
    </location>
</feature>
<dbReference type="SUPFAM" id="SSF53659">
    <property type="entry name" value="Isocitrate/Isopropylmalate dehydrogenase-like"/>
    <property type="match status" value="1"/>
</dbReference>
<evidence type="ECO:0000256" key="6">
    <source>
        <dbReference type="ARBA" id="ARBA00022842"/>
    </source>
</evidence>
<evidence type="ECO:0000256" key="4">
    <source>
        <dbReference type="ARBA" id="ARBA00022532"/>
    </source>
</evidence>
<dbReference type="GO" id="GO:0004450">
    <property type="term" value="F:isocitrate dehydrogenase (NADP+) activity"/>
    <property type="evidence" value="ECO:0007669"/>
    <property type="project" value="InterPro"/>
</dbReference>
<dbReference type="GO" id="GO:0006099">
    <property type="term" value="P:tricarboxylic acid cycle"/>
    <property type="evidence" value="ECO:0007669"/>
    <property type="project" value="UniProtKB-KW"/>
</dbReference>
<dbReference type="InterPro" id="IPR024084">
    <property type="entry name" value="IsoPropMal-DH-like_dom"/>
</dbReference>
<dbReference type="GO" id="GO:0005739">
    <property type="term" value="C:mitochondrion"/>
    <property type="evidence" value="ECO:0007669"/>
    <property type="project" value="TreeGrafter"/>
</dbReference>
<feature type="region of interest" description="Disordered" evidence="9">
    <location>
        <begin position="58"/>
        <end position="79"/>
    </location>
</feature>
<dbReference type="Gene3D" id="3.40.718.10">
    <property type="entry name" value="Isopropylmalate Dehydrogenase"/>
    <property type="match status" value="2"/>
</dbReference>
<reference evidence="11 12" key="1">
    <citation type="journal article" date="2017" name="Genome Biol.">
        <title>New reference genome sequences of hot pepper reveal the massive evolution of plant disease-resistance genes by retroduplication.</title>
        <authorList>
            <person name="Kim S."/>
            <person name="Park J."/>
            <person name="Yeom S.I."/>
            <person name="Kim Y.M."/>
            <person name="Seo E."/>
            <person name="Kim K.T."/>
            <person name="Kim M.S."/>
            <person name="Lee J.M."/>
            <person name="Cheong K."/>
            <person name="Shin H.S."/>
            <person name="Kim S.B."/>
            <person name="Han K."/>
            <person name="Lee J."/>
            <person name="Park M."/>
            <person name="Lee H.A."/>
            <person name="Lee H.Y."/>
            <person name="Lee Y."/>
            <person name="Oh S."/>
            <person name="Lee J.H."/>
            <person name="Choi E."/>
            <person name="Choi E."/>
            <person name="Lee S.E."/>
            <person name="Jeon J."/>
            <person name="Kim H."/>
            <person name="Choi G."/>
            <person name="Song H."/>
            <person name="Lee J."/>
            <person name="Lee S.C."/>
            <person name="Kwon J.K."/>
            <person name="Lee H.Y."/>
            <person name="Koo N."/>
            <person name="Hong Y."/>
            <person name="Kim R.W."/>
            <person name="Kang W.H."/>
            <person name="Huh J.H."/>
            <person name="Kang B.C."/>
            <person name="Yang T.J."/>
            <person name="Lee Y.H."/>
            <person name="Bennetzen J.L."/>
            <person name="Choi D."/>
        </authorList>
    </citation>
    <scope>NUCLEOTIDE SEQUENCE [LARGE SCALE GENOMIC DNA]</scope>
    <source>
        <strain evidence="12">cv. PBC81</strain>
    </source>
</reference>
<evidence type="ECO:0000259" key="10">
    <source>
        <dbReference type="SMART" id="SM01329"/>
    </source>
</evidence>
<keyword evidence="4" id="KW-0816">Tricarboxylic acid cycle</keyword>
<evidence type="ECO:0000256" key="8">
    <source>
        <dbReference type="ARBA" id="ARBA00023211"/>
    </source>
</evidence>
<dbReference type="SMART" id="SM01329">
    <property type="entry name" value="Iso_dh"/>
    <property type="match status" value="1"/>
</dbReference>
<dbReference type="GO" id="GO:0006102">
    <property type="term" value="P:isocitrate metabolic process"/>
    <property type="evidence" value="ECO:0007669"/>
    <property type="project" value="InterPro"/>
</dbReference>
<comment type="caution">
    <text evidence="11">The sequence shown here is derived from an EMBL/GenBank/DDBJ whole genome shotgun (WGS) entry which is preliminary data.</text>
</comment>
<keyword evidence="5" id="KW-0479">Metal-binding</keyword>
<name>A0A2G2VEM4_CAPBA</name>
<comment type="cofactor">
    <cofactor evidence="1">
        <name>Mn(2+)</name>
        <dbReference type="ChEBI" id="CHEBI:29035"/>
    </cofactor>
</comment>
<evidence type="ECO:0000256" key="7">
    <source>
        <dbReference type="ARBA" id="ARBA00023002"/>
    </source>
</evidence>
<accession>A0A2G2VEM4</accession>
<dbReference type="Pfam" id="PF00180">
    <property type="entry name" value="Iso_dh"/>
    <property type="match status" value="1"/>
</dbReference>
<dbReference type="STRING" id="33114.A0A2G2VEM4"/>
<keyword evidence="12" id="KW-1185">Reference proteome</keyword>
<evidence type="ECO:0000256" key="3">
    <source>
        <dbReference type="ARBA" id="ARBA00007769"/>
    </source>
</evidence>
<keyword evidence="6" id="KW-0460">Magnesium</keyword>
<comment type="similarity">
    <text evidence="3">Belongs to the isocitrate and isopropylmalate dehydrogenases family.</text>
</comment>
<dbReference type="GO" id="GO:0046872">
    <property type="term" value="F:metal ion binding"/>
    <property type="evidence" value="ECO:0007669"/>
    <property type="project" value="UniProtKB-KW"/>
</dbReference>
<dbReference type="AlphaFoldDB" id="A0A2G2VEM4"/>
<evidence type="ECO:0000313" key="11">
    <source>
        <dbReference type="EMBL" id="PHT31423.1"/>
    </source>
</evidence>
<evidence type="ECO:0000256" key="9">
    <source>
        <dbReference type="SAM" id="MobiDB-lite"/>
    </source>
</evidence>
<evidence type="ECO:0000313" key="12">
    <source>
        <dbReference type="Proteomes" id="UP000224567"/>
    </source>
</evidence>
<organism evidence="11 12">
    <name type="scientific">Capsicum baccatum</name>
    <name type="common">Peruvian pepper</name>
    <dbReference type="NCBI Taxonomy" id="33114"/>
    <lineage>
        <taxon>Eukaryota</taxon>
        <taxon>Viridiplantae</taxon>
        <taxon>Streptophyta</taxon>
        <taxon>Embryophyta</taxon>
        <taxon>Tracheophyta</taxon>
        <taxon>Spermatophyta</taxon>
        <taxon>Magnoliopsida</taxon>
        <taxon>eudicotyledons</taxon>
        <taxon>Gunneridae</taxon>
        <taxon>Pentapetalae</taxon>
        <taxon>asterids</taxon>
        <taxon>lamiids</taxon>
        <taxon>Solanales</taxon>
        <taxon>Solanaceae</taxon>
        <taxon>Solanoideae</taxon>
        <taxon>Capsiceae</taxon>
        <taxon>Capsicum</taxon>
    </lineage>
</organism>
<keyword evidence="7" id="KW-0560">Oxidoreductase</keyword>
<dbReference type="PANTHER" id="PTHR11822:SF34">
    <property type="entry name" value="ISOCITRATE DEHYDROGENASE [NADP]"/>
    <property type="match status" value="1"/>
</dbReference>
<comment type="cofactor">
    <cofactor evidence="2">
        <name>Mg(2+)</name>
        <dbReference type="ChEBI" id="CHEBI:18420"/>
    </cofactor>
</comment>
<evidence type="ECO:0000256" key="1">
    <source>
        <dbReference type="ARBA" id="ARBA00001936"/>
    </source>
</evidence>
<dbReference type="EMBL" id="MLFT02000012">
    <property type="protein sequence ID" value="PHT31423.1"/>
    <property type="molecule type" value="Genomic_DNA"/>
</dbReference>
<gene>
    <name evidence="11" type="ORF">CQW23_27760</name>
</gene>
<protein>
    <submittedName>
        <fullName evidence="11">Isocitrate dehydrogenase [NADP]</fullName>
    </submittedName>
</protein>
<evidence type="ECO:0000256" key="5">
    <source>
        <dbReference type="ARBA" id="ARBA00022723"/>
    </source>
</evidence>
<proteinExistence type="inferred from homology"/>